<organism evidence="6 7">
    <name type="scientific">Aldrovandia affinis</name>
    <dbReference type="NCBI Taxonomy" id="143900"/>
    <lineage>
        <taxon>Eukaryota</taxon>
        <taxon>Metazoa</taxon>
        <taxon>Chordata</taxon>
        <taxon>Craniata</taxon>
        <taxon>Vertebrata</taxon>
        <taxon>Euteleostomi</taxon>
        <taxon>Actinopterygii</taxon>
        <taxon>Neopterygii</taxon>
        <taxon>Teleostei</taxon>
        <taxon>Notacanthiformes</taxon>
        <taxon>Halosauridae</taxon>
        <taxon>Aldrovandia</taxon>
    </lineage>
</organism>
<evidence type="ECO:0000313" key="6">
    <source>
        <dbReference type="EMBL" id="KAJ8392335.1"/>
    </source>
</evidence>
<comment type="caution">
    <text evidence="6">The sequence shown here is derived from an EMBL/GenBank/DDBJ whole genome shotgun (WGS) entry which is preliminary data.</text>
</comment>
<feature type="region of interest" description="Disordered" evidence="3">
    <location>
        <begin position="1"/>
        <end position="65"/>
    </location>
</feature>
<evidence type="ECO:0000256" key="1">
    <source>
        <dbReference type="ARBA" id="ARBA00024332"/>
    </source>
</evidence>
<dbReference type="InterPro" id="IPR023247">
    <property type="entry name" value="IC97/Dnai7-like"/>
</dbReference>
<feature type="region of interest" description="Disordered" evidence="3">
    <location>
        <begin position="350"/>
        <end position="369"/>
    </location>
</feature>
<proteinExistence type="inferred from homology"/>
<dbReference type="InterPro" id="IPR031826">
    <property type="entry name" value="IC97/Casc1_N"/>
</dbReference>
<evidence type="ECO:0000256" key="3">
    <source>
        <dbReference type="SAM" id="MobiDB-lite"/>
    </source>
</evidence>
<dbReference type="EMBL" id="JAINUG010000147">
    <property type="protein sequence ID" value="KAJ8392335.1"/>
    <property type="molecule type" value="Genomic_DNA"/>
</dbReference>
<comment type="similarity">
    <text evidence="1">Belongs to the DNAI7 family.</text>
</comment>
<feature type="compositionally biased region" description="Basic and acidic residues" evidence="3">
    <location>
        <begin position="298"/>
        <end position="315"/>
    </location>
</feature>
<feature type="compositionally biased region" description="Basic residues" evidence="3">
    <location>
        <begin position="1"/>
        <end position="10"/>
    </location>
</feature>
<evidence type="ECO:0000259" key="4">
    <source>
        <dbReference type="Pfam" id="PF12366"/>
    </source>
</evidence>
<feature type="domain" description="CASC1 C-terminal" evidence="4">
    <location>
        <begin position="467"/>
        <end position="628"/>
    </location>
</feature>
<dbReference type="Proteomes" id="UP001221898">
    <property type="component" value="Unassembled WGS sequence"/>
</dbReference>
<keyword evidence="7" id="KW-1185">Reference proteome</keyword>
<protein>
    <recommendedName>
        <fullName evidence="2">Dynein axonemal intermediate chain 7</fullName>
    </recommendedName>
</protein>
<dbReference type="PANTHER" id="PTHR20929">
    <property type="entry name" value="LUNG ADENOMA SUSCEPTIBILITY 1-RELATED"/>
    <property type="match status" value="1"/>
</dbReference>
<feature type="compositionally biased region" description="Acidic residues" evidence="3">
    <location>
        <begin position="350"/>
        <end position="359"/>
    </location>
</feature>
<accession>A0AAD7RXY3</accession>
<dbReference type="InterPro" id="IPR022110">
    <property type="entry name" value="CASC1_C"/>
</dbReference>
<name>A0AAD7RXY3_9TELE</name>
<dbReference type="Pfam" id="PF12366">
    <property type="entry name" value="Casc1_C"/>
    <property type="match status" value="1"/>
</dbReference>
<reference evidence="6" key="1">
    <citation type="journal article" date="2023" name="Science">
        <title>Genome structures resolve the early diversification of teleost fishes.</title>
        <authorList>
            <person name="Parey E."/>
            <person name="Louis A."/>
            <person name="Montfort J."/>
            <person name="Bouchez O."/>
            <person name="Roques C."/>
            <person name="Iampietro C."/>
            <person name="Lluch J."/>
            <person name="Castinel A."/>
            <person name="Donnadieu C."/>
            <person name="Desvignes T."/>
            <person name="Floi Bucao C."/>
            <person name="Jouanno E."/>
            <person name="Wen M."/>
            <person name="Mejri S."/>
            <person name="Dirks R."/>
            <person name="Jansen H."/>
            <person name="Henkel C."/>
            <person name="Chen W.J."/>
            <person name="Zahm M."/>
            <person name="Cabau C."/>
            <person name="Klopp C."/>
            <person name="Thompson A.W."/>
            <person name="Robinson-Rechavi M."/>
            <person name="Braasch I."/>
            <person name="Lecointre G."/>
            <person name="Bobe J."/>
            <person name="Postlethwait J.H."/>
            <person name="Berthelot C."/>
            <person name="Roest Crollius H."/>
            <person name="Guiguen Y."/>
        </authorList>
    </citation>
    <scope>NUCLEOTIDE SEQUENCE</scope>
    <source>
        <strain evidence="6">NC1722</strain>
    </source>
</reference>
<sequence>MKKGKAKTKISKADRAKVSKEEQKRREKEDEDLRLQREQEERERMERERRRREKQEWLEQKDRGRRGDELDELSRMLEDNYFVVTQWQAQTRESAKWERYMNCDGSPNPSVPQEINSFISLWREDPEVLIGPILEDISLALRLIKELEGAMSDRGNSEQSEKNAQKDGQTLRSLWNLILCKLNLASEEILVWSNKNANMDTGNMHTVIRDKNITLCLWANLSKNSRLKQFRFEEVGMGFEMPRQLAVSDIAVRILHTRYDHLSPLSREVQRQESAAVLEEVPSAAKPEQTEQGEAEGEGDRRENSEPDGQSDKSSGRKSTLSVASEKEKSTVLQETPPEEGENETENIIEESATGEEDPVIAPPEPASTTSELDIVDLCQYMPLGGVFYFDVFHLPPQSKLIRGWEMRKLQDGELQAFPYPDQSQIQTAGKDDTSGSPPVGVTITLPQSVIFLEEPMVARWDPTALQWRRDGIYETTYDAPTSTISFKMDSFHTFTLLQDAYANMPFESWELRPLGMNSALLTISGGLTEVSITIKGKMCMLTSDPGSDKLRHMSGKWMSVSALQEALTSSGVNIFVNEHSSKYVSITAKDPLTEEAVYEQMAFMASTVAFSWSRWNAQCGQEHIVLQACQHLEADPVPAEAWSVFLLGAQRSQRLEMKEWSETFSPELADDSEFHSTFLHMLKDVMTLTGWRRVQESHYLFVDNVHRLLHATRVLTYS</sequence>
<feature type="compositionally biased region" description="Basic and acidic residues" evidence="3">
    <location>
        <begin position="11"/>
        <end position="65"/>
    </location>
</feature>
<evidence type="ECO:0000313" key="7">
    <source>
        <dbReference type="Proteomes" id="UP001221898"/>
    </source>
</evidence>
<dbReference type="PANTHER" id="PTHR20929:SF11">
    <property type="entry name" value="DYNEIN AXONEMAL INTERMEDIATE CHAIN 7"/>
    <property type="match status" value="1"/>
</dbReference>
<dbReference type="PRINTS" id="PR02043">
    <property type="entry name" value="CANCERSCCP1"/>
</dbReference>
<evidence type="ECO:0000259" key="5">
    <source>
        <dbReference type="Pfam" id="PF15927"/>
    </source>
</evidence>
<evidence type="ECO:0000256" key="2">
    <source>
        <dbReference type="ARBA" id="ARBA00024414"/>
    </source>
</evidence>
<dbReference type="AlphaFoldDB" id="A0AAD7RXY3"/>
<feature type="region of interest" description="Disordered" evidence="3">
    <location>
        <begin position="273"/>
        <end position="345"/>
    </location>
</feature>
<dbReference type="GO" id="GO:0048487">
    <property type="term" value="F:beta-tubulin binding"/>
    <property type="evidence" value="ECO:0007669"/>
    <property type="project" value="TreeGrafter"/>
</dbReference>
<gene>
    <name evidence="6" type="ORF">AAFF_G00076990</name>
</gene>
<dbReference type="Pfam" id="PF15927">
    <property type="entry name" value="Casc1_N"/>
    <property type="match status" value="1"/>
</dbReference>
<dbReference type="GO" id="GO:0008017">
    <property type="term" value="F:microtubule binding"/>
    <property type="evidence" value="ECO:0007669"/>
    <property type="project" value="TreeGrafter"/>
</dbReference>
<feature type="domain" description="IC97/Casc1 N-terminal" evidence="5">
    <location>
        <begin position="25"/>
        <end position="226"/>
    </location>
</feature>
<dbReference type="GO" id="GO:0005930">
    <property type="term" value="C:axoneme"/>
    <property type="evidence" value="ECO:0007669"/>
    <property type="project" value="TreeGrafter"/>
</dbReference>